<dbReference type="GO" id="GO:0006526">
    <property type="term" value="P:L-arginine biosynthetic process"/>
    <property type="evidence" value="ECO:0007669"/>
    <property type="project" value="TreeGrafter"/>
</dbReference>
<organism evidence="17 18">
    <name type="scientific">Ruegeria faecimaris</name>
    <dbReference type="NCBI Taxonomy" id="686389"/>
    <lineage>
        <taxon>Bacteria</taxon>
        <taxon>Pseudomonadati</taxon>
        <taxon>Pseudomonadota</taxon>
        <taxon>Alphaproteobacteria</taxon>
        <taxon>Rhodobacterales</taxon>
        <taxon>Roseobacteraceae</taxon>
        <taxon>Ruegeria</taxon>
    </lineage>
</organism>
<dbReference type="CDD" id="cd03891">
    <property type="entry name" value="M20_DapE_proteobac"/>
    <property type="match status" value="1"/>
</dbReference>
<protein>
    <recommendedName>
        <fullName evidence="5 15">Succinyl-diaminopimelate desuccinylase</fullName>
        <shortName evidence="15">SDAP desuccinylase</shortName>
        <ecNumber evidence="4 15">3.5.1.18</ecNumber>
    </recommendedName>
    <alternativeName>
        <fullName evidence="13 15">N-succinyl-LL-2,6-diaminoheptanedioate amidohydrolase</fullName>
    </alternativeName>
</protein>
<dbReference type="InterPro" id="IPR011650">
    <property type="entry name" value="Peptidase_M20_dimer"/>
</dbReference>
<evidence type="ECO:0000256" key="13">
    <source>
        <dbReference type="ARBA" id="ARBA00031891"/>
    </source>
</evidence>
<keyword evidence="12 15" id="KW-0170">Cobalt</keyword>
<keyword evidence="7 15" id="KW-0479">Metal-binding</keyword>
<feature type="binding site" evidence="15">
    <location>
        <position position="101"/>
    </location>
    <ligand>
        <name>Zn(2+)</name>
        <dbReference type="ChEBI" id="CHEBI:29105"/>
        <label>1</label>
    </ligand>
</feature>
<feature type="binding site" evidence="15">
    <location>
        <position position="68"/>
    </location>
    <ligand>
        <name>Zn(2+)</name>
        <dbReference type="ChEBI" id="CHEBI:29105"/>
        <label>1</label>
    </ligand>
</feature>
<dbReference type="GO" id="GO:0019877">
    <property type="term" value="P:diaminopimelate biosynthetic process"/>
    <property type="evidence" value="ECO:0007669"/>
    <property type="project" value="UniProtKB-UniRule"/>
</dbReference>
<evidence type="ECO:0000256" key="7">
    <source>
        <dbReference type="ARBA" id="ARBA00022723"/>
    </source>
</evidence>
<dbReference type="GO" id="GO:0009014">
    <property type="term" value="F:succinyl-diaminopimelate desuccinylase activity"/>
    <property type="evidence" value="ECO:0007669"/>
    <property type="project" value="UniProtKB-UniRule"/>
</dbReference>
<dbReference type="Proteomes" id="UP000319555">
    <property type="component" value="Unassembled WGS sequence"/>
</dbReference>
<evidence type="ECO:0000259" key="16">
    <source>
        <dbReference type="Pfam" id="PF07687"/>
    </source>
</evidence>
<evidence type="ECO:0000256" key="10">
    <source>
        <dbReference type="ARBA" id="ARBA00022915"/>
    </source>
</evidence>
<dbReference type="UniPathway" id="UPA00034">
    <property type="reaction ID" value="UER00021"/>
</dbReference>
<dbReference type="GO" id="GO:0008270">
    <property type="term" value="F:zinc ion binding"/>
    <property type="evidence" value="ECO:0007669"/>
    <property type="project" value="UniProtKB-UniRule"/>
</dbReference>
<comment type="pathway">
    <text evidence="1 15">Amino-acid biosynthesis; L-lysine biosynthesis via DAP pathway; LL-2,6-diaminopimelate from (S)-tetrahydrodipicolinate (succinylase route): step 3/3.</text>
</comment>
<dbReference type="GO" id="GO:0008777">
    <property type="term" value="F:acetylornithine deacetylase activity"/>
    <property type="evidence" value="ECO:0007669"/>
    <property type="project" value="TreeGrafter"/>
</dbReference>
<keyword evidence="10 15" id="KW-0220">Diaminopimelate biosynthesis</keyword>
<evidence type="ECO:0000256" key="5">
    <source>
        <dbReference type="ARBA" id="ARBA00022391"/>
    </source>
</evidence>
<comment type="subunit">
    <text evidence="3 15">Homodimer.</text>
</comment>
<feature type="binding site" evidence="15">
    <location>
        <position position="163"/>
    </location>
    <ligand>
        <name>Zn(2+)</name>
        <dbReference type="ChEBI" id="CHEBI:29105"/>
        <label>1</label>
    </ligand>
</feature>
<evidence type="ECO:0000256" key="8">
    <source>
        <dbReference type="ARBA" id="ARBA00022801"/>
    </source>
</evidence>
<keyword evidence="6 15" id="KW-0028">Amino-acid biosynthesis</keyword>
<dbReference type="SUPFAM" id="SSF55031">
    <property type="entry name" value="Bacterial exopeptidase dimerisation domain"/>
    <property type="match status" value="1"/>
</dbReference>
<evidence type="ECO:0000256" key="4">
    <source>
        <dbReference type="ARBA" id="ARBA00011921"/>
    </source>
</evidence>
<evidence type="ECO:0000313" key="17">
    <source>
        <dbReference type="EMBL" id="SMO68738.1"/>
    </source>
</evidence>
<dbReference type="Pfam" id="PF07687">
    <property type="entry name" value="M20_dimer"/>
    <property type="match status" value="1"/>
</dbReference>
<evidence type="ECO:0000313" key="18">
    <source>
        <dbReference type="Proteomes" id="UP000319555"/>
    </source>
</evidence>
<dbReference type="Pfam" id="PF01546">
    <property type="entry name" value="Peptidase_M20"/>
    <property type="match status" value="1"/>
</dbReference>
<reference evidence="17 18" key="1">
    <citation type="submission" date="2017-05" db="EMBL/GenBank/DDBJ databases">
        <authorList>
            <person name="Varghese N."/>
            <person name="Submissions S."/>
        </authorList>
    </citation>
    <scope>NUCLEOTIDE SEQUENCE [LARGE SCALE GENOMIC DNA]</scope>
    <source>
        <strain evidence="17 18">DSM 28009</strain>
    </source>
</reference>
<comment type="similarity">
    <text evidence="2 15">Belongs to the peptidase M20A family. DapE subfamily.</text>
</comment>
<keyword evidence="11 15" id="KW-0457">Lysine biosynthesis</keyword>
<keyword evidence="9 15" id="KW-0862">Zinc</keyword>
<comment type="cofactor">
    <cofactor evidence="15">
        <name>Zn(2+)</name>
        <dbReference type="ChEBI" id="CHEBI:29105"/>
    </cofactor>
    <cofactor evidence="15">
        <name>Co(2+)</name>
        <dbReference type="ChEBI" id="CHEBI:48828"/>
    </cofactor>
    <text evidence="15">Binds 2 Zn(2+) or Co(2+) ions per subunit.</text>
</comment>
<evidence type="ECO:0000256" key="14">
    <source>
        <dbReference type="ARBA" id="ARBA00051301"/>
    </source>
</evidence>
<feature type="active site" description="Proton acceptor" evidence="15">
    <location>
        <position position="134"/>
    </location>
</feature>
<comment type="function">
    <text evidence="15">Catalyzes the hydrolysis of N-succinyl-L,L-diaminopimelic acid (SDAP), forming succinate and LL-2,6-diaminopimelate (DAP), an intermediate involved in the bacterial biosynthesis of lysine and meso-diaminopimelic acid, an essential component of bacterial cell walls.</text>
</comment>
<feature type="binding site" evidence="15">
    <location>
        <position position="352"/>
    </location>
    <ligand>
        <name>Zn(2+)</name>
        <dbReference type="ChEBI" id="CHEBI:29105"/>
        <label>2</label>
    </ligand>
</feature>
<keyword evidence="8 15" id="KW-0378">Hydrolase</keyword>
<evidence type="ECO:0000256" key="9">
    <source>
        <dbReference type="ARBA" id="ARBA00022833"/>
    </source>
</evidence>
<keyword evidence="18" id="KW-1185">Reference proteome</keyword>
<accession>A0A521DAQ8</accession>
<dbReference type="Gene3D" id="3.40.630.10">
    <property type="entry name" value="Zn peptidases"/>
    <property type="match status" value="2"/>
</dbReference>
<dbReference type="NCBIfam" id="NF009557">
    <property type="entry name" value="PRK13009.1"/>
    <property type="match status" value="1"/>
</dbReference>
<dbReference type="OrthoDB" id="9809784at2"/>
<dbReference type="PANTHER" id="PTHR43808:SF31">
    <property type="entry name" value="N-ACETYL-L-CITRULLINE DEACETYLASE"/>
    <property type="match status" value="1"/>
</dbReference>
<dbReference type="GO" id="GO:0009089">
    <property type="term" value="P:lysine biosynthetic process via diaminopimelate"/>
    <property type="evidence" value="ECO:0007669"/>
    <property type="project" value="UniProtKB-UniRule"/>
</dbReference>
<dbReference type="AlphaFoldDB" id="A0A521DAQ8"/>
<evidence type="ECO:0000256" key="6">
    <source>
        <dbReference type="ARBA" id="ARBA00022605"/>
    </source>
</evidence>
<dbReference type="InterPro" id="IPR036264">
    <property type="entry name" value="Bact_exopeptidase_dim_dom"/>
</dbReference>
<dbReference type="HAMAP" id="MF_01690">
    <property type="entry name" value="DapE"/>
    <property type="match status" value="1"/>
</dbReference>
<dbReference type="PANTHER" id="PTHR43808">
    <property type="entry name" value="ACETYLORNITHINE DEACETYLASE"/>
    <property type="match status" value="1"/>
</dbReference>
<feature type="binding site" evidence="15">
    <location>
        <position position="101"/>
    </location>
    <ligand>
        <name>Zn(2+)</name>
        <dbReference type="ChEBI" id="CHEBI:29105"/>
        <label>2</label>
    </ligand>
</feature>
<dbReference type="InterPro" id="IPR002933">
    <property type="entry name" value="Peptidase_M20"/>
</dbReference>
<sequence>MTDPIALTADLIRCPSVTPEEGGALVLLQDVLSQAGFDCTRVDRAGISNLFARWGAKGHARSFGFNGHTDVVPVGDEAAWTTPPFGAEIREGFMYGRGATDMKSGVAAFAAAAVDFVRDTPPDGAIILTITGDEEADALHGTTALLDHMDQCGERMSVCLVGEPTCPNRMGEMMKIGRRGSMTAWFTVTGVQGHSAYPHRAKNPLPAMARLMDRLASHELDRGSDHFDASTLAVVAIDTGNSATNVIPAQCSGTVNIRFNDLHSGASLSDWLQAQARDVAAAFGVDVDVRIKISGESFLTPPGPLSELVAKSVAAETGVTPEMSTTGGTSDARFVKDHCPVVEFGLVGKTMHQVDECVEVAQIEQLKAVYTRILTDYFS</sequence>
<evidence type="ECO:0000256" key="2">
    <source>
        <dbReference type="ARBA" id="ARBA00006746"/>
    </source>
</evidence>
<dbReference type="InterPro" id="IPR050072">
    <property type="entry name" value="Peptidase_M20A"/>
</dbReference>
<name>A0A521DAQ8_9RHOB</name>
<feature type="domain" description="Peptidase M20 dimerisation" evidence="16">
    <location>
        <begin position="176"/>
        <end position="280"/>
    </location>
</feature>
<dbReference type="GO" id="GO:0050897">
    <property type="term" value="F:cobalt ion binding"/>
    <property type="evidence" value="ECO:0007669"/>
    <property type="project" value="UniProtKB-UniRule"/>
</dbReference>
<feature type="binding site" evidence="15">
    <location>
        <position position="135"/>
    </location>
    <ligand>
        <name>Zn(2+)</name>
        <dbReference type="ChEBI" id="CHEBI:29105"/>
        <label>2</label>
    </ligand>
</feature>
<evidence type="ECO:0000256" key="15">
    <source>
        <dbReference type="HAMAP-Rule" id="MF_01690"/>
    </source>
</evidence>
<proteinExistence type="inferred from homology"/>
<dbReference type="EMBL" id="FXTE01000005">
    <property type="protein sequence ID" value="SMO68738.1"/>
    <property type="molecule type" value="Genomic_DNA"/>
</dbReference>
<dbReference type="NCBIfam" id="TIGR01246">
    <property type="entry name" value="dapE_proteo"/>
    <property type="match status" value="1"/>
</dbReference>
<evidence type="ECO:0000256" key="12">
    <source>
        <dbReference type="ARBA" id="ARBA00023285"/>
    </source>
</evidence>
<evidence type="ECO:0000256" key="1">
    <source>
        <dbReference type="ARBA" id="ARBA00005130"/>
    </source>
</evidence>
<dbReference type="RefSeq" id="WP_142637192.1">
    <property type="nucleotide sequence ID" value="NZ_CANNGM010000005.1"/>
</dbReference>
<gene>
    <name evidence="15" type="primary">dapE</name>
    <name evidence="17" type="ORF">SAMN06265380_105164</name>
</gene>
<feature type="active site" evidence="15">
    <location>
        <position position="70"/>
    </location>
</feature>
<dbReference type="SUPFAM" id="SSF53187">
    <property type="entry name" value="Zn-dependent exopeptidases"/>
    <property type="match status" value="1"/>
</dbReference>
<comment type="catalytic activity">
    <reaction evidence="14 15">
        <text>N-succinyl-(2S,6S)-2,6-diaminopimelate + H2O = (2S,6S)-2,6-diaminopimelate + succinate</text>
        <dbReference type="Rhea" id="RHEA:22608"/>
        <dbReference type="ChEBI" id="CHEBI:15377"/>
        <dbReference type="ChEBI" id="CHEBI:30031"/>
        <dbReference type="ChEBI" id="CHEBI:57609"/>
        <dbReference type="ChEBI" id="CHEBI:58087"/>
        <dbReference type="EC" id="3.5.1.18"/>
    </reaction>
</comment>
<dbReference type="InterPro" id="IPR005941">
    <property type="entry name" value="DapE_proteobac"/>
</dbReference>
<evidence type="ECO:0000256" key="11">
    <source>
        <dbReference type="ARBA" id="ARBA00023154"/>
    </source>
</evidence>
<dbReference type="EC" id="3.5.1.18" evidence="4 15"/>
<evidence type="ECO:0000256" key="3">
    <source>
        <dbReference type="ARBA" id="ARBA00011738"/>
    </source>
</evidence>